<keyword evidence="2" id="KW-0326">Glycosidase</keyword>
<proteinExistence type="predicted"/>
<dbReference type="NCBIfam" id="TIGR03568">
    <property type="entry name" value="NeuC_NnaA"/>
    <property type="match status" value="1"/>
</dbReference>
<dbReference type="GO" id="GO:0102388">
    <property type="term" value="F:UDP-N,N'-diacetylbacillosamine 2-epimerase activity"/>
    <property type="evidence" value="ECO:0007669"/>
    <property type="project" value="UniProtKB-EC"/>
</dbReference>
<dbReference type="RefSeq" id="WP_071063687.1">
    <property type="nucleotide sequence ID" value="NZ_MKIE01000006.1"/>
</dbReference>
<dbReference type="AlphaFoldDB" id="A0A1S1V8B0"/>
<evidence type="ECO:0000313" key="3">
    <source>
        <dbReference type="Proteomes" id="UP000180254"/>
    </source>
</evidence>
<feature type="domain" description="UDP-N-acetylglucosamine 2-epimerase" evidence="1">
    <location>
        <begin position="22"/>
        <end position="368"/>
    </location>
</feature>
<dbReference type="PANTHER" id="PTHR43174:SF3">
    <property type="entry name" value="UDP-N-ACETYLGLUCOSAMINE 2-EPIMERASE"/>
    <property type="match status" value="1"/>
</dbReference>
<dbReference type="InterPro" id="IPR020004">
    <property type="entry name" value="UDP-GlcNAc_Epase"/>
</dbReference>
<keyword evidence="3" id="KW-1185">Reference proteome</keyword>
<dbReference type="PANTHER" id="PTHR43174">
    <property type="entry name" value="UDP-N-ACETYLGLUCOSAMINE 2-EPIMERASE"/>
    <property type="match status" value="1"/>
</dbReference>
<evidence type="ECO:0000259" key="1">
    <source>
        <dbReference type="Pfam" id="PF02350"/>
    </source>
</evidence>
<dbReference type="Proteomes" id="UP000180254">
    <property type="component" value="Unassembled WGS sequence"/>
</dbReference>
<dbReference type="InterPro" id="IPR003331">
    <property type="entry name" value="UDP_GlcNAc_Epimerase_2_dom"/>
</dbReference>
<protein>
    <submittedName>
        <fullName evidence="2">GDP/UDP-N,N'-diacetylbacillosamine 2-epimerase (Hydrolyzing)</fullName>
        <ecNumber evidence="2">3.2.1.184</ecNumber>
    </submittedName>
</protein>
<dbReference type="OrthoDB" id="9803238at2"/>
<dbReference type="Gene3D" id="3.40.50.2000">
    <property type="entry name" value="Glycogen Phosphorylase B"/>
    <property type="match status" value="2"/>
</dbReference>
<dbReference type="InterPro" id="IPR029767">
    <property type="entry name" value="WecB-like"/>
</dbReference>
<accession>A0A1S1V8B0</accession>
<dbReference type="Pfam" id="PF02350">
    <property type="entry name" value="Epimerase_2"/>
    <property type="match status" value="1"/>
</dbReference>
<keyword evidence="2" id="KW-0378">Hydrolase</keyword>
<gene>
    <name evidence="2" type="primary">legG</name>
    <name evidence="2" type="ORF">EUAN_17430</name>
</gene>
<evidence type="ECO:0000313" key="2">
    <source>
        <dbReference type="EMBL" id="OHW61979.1"/>
    </source>
</evidence>
<dbReference type="CDD" id="cd03786">
    <property type="entry name" value="GTB_UDP-GlcNAc_2-Epimerase"/>
    <property type="match status" value="1"/>
</dbReference>
<dbReference type="EC" id="3.2.1.184" evidence="2"/>
<reference evidence="2 3" key="1">
    <citation type="submission" date="2016-09" db="EMBL/GenBank/DDBJ databases">
        <title>Genome sequence of Eubacterium angustum.</title>
        <authorList>
            <person name="Poehlein A."/>
            <person name="Daniel R."/>
        </authorList>
    </citation>
    <scope>NUCLEOTIDE SEQUENCE [LARGE SCALE GENOMIC DNA]</scope>
    <source>
        <strain evidence="2 3">DSM 1989</strain>
    </source>
</reference>
<dbReference type="GO" id="GO:0006047">
    <property type="term" value="P:UDP-N-acetylglucosamine metabolic process"/>
    <property type="evidence" value="ECO:0007669"/>
    <property type="project" value="InterPro"/>
</dbReference>
<organism evidence="2 3">
    <name type="scientific">Andreesenia angusta</name>
    <dbReference type="NCBI Taxonomy" id="39480"/>
    <lineage>
        <taxon>Bacteria</taxon>
        <taxon>Bacillati</taxon>
        <taxon>Bacillota</taxon>
        <taxon>Tissierellia</taxon>
        <taxon>Tissierellales</taxon>
        <taxon>Gottschalkiaceae</taxon>
        <taxon>Andreesenia</taxon>
    </lineage>
</organism>
<dbReference type="SUPFAM" id="SSF53756">
    <property type="entry name" value="UDP-Glycosyltransferase/glycogen phosphorylase"/>
    <property type="match status" value="1"/>
</dbReference>
<name>A0A1S1V8B0_9FIRM</name>
<dbReference type="EMBL" id="MKIE01000006">
    <property type="protein sequence ID" value="OHW61979.1"/>
    <property type="molecule type" value="Genomic_DNA"/>
</dbReference>
<sequence>MKKILVVTGTRAEYGLLYWTMKRIDEDKDLELQLVVTGSHLVSDYGFTVNQIKSDGFKIDEEIDMIVSSGKKSAVVKSMGLELIQMSQTFDRLKPDILLILGDRYETFIAATCAMIMNIPIAHMNGGESTEGALDEQIRHAITKMAHIHFPGAWYYKERIIKMGEEPWRVHNVGQAGVESIKRLEFMSKSELESDLGITLDKKTFLITYHPVTLEINDTEEQVENLLESISSFDANYIFTYPNVDFGSDIIVKKLNRFVEKNDNAYMFYSLGQKRYLSLMKYVDVVIGNSSSGIIEAPILRVPVVNIGDRQKGRLRNTNIIDADYKKESIEKAIEKAIFSSDFKSKLNSMKNIYGEGSTSTQIVDILKKTNLNKKELLYKKLNY</sequence>
<comment type="caution">
    <text evidence="2">The sequence shown here is derived from an EMBL/GenBank/DDBJ whole genome shotgun (WGS) entry which is preliminary data.</text>
</comment>
<dbReference type="STRING" id="39480.EUAN_17430"/>